<dbReference type="EMBL" id="JADBEM010000001">
    <property type="protein sequence ID" value="MBE1605646.1"/>
    <property type="molecule type" value="Genomic_DNA"/>
</dbReference>
<dbReference type="Proteomes" id="UP000638648">
    <property type="component" value="Unassembled WGS sequence"/>
</dbReference>
<gene>
    <name evidence="1" type="ORF">HEB94_002494</name>
</gene>
<accession>A0A927MRQ0</accession>
<name>A0A927MRQ0_9ACTN</name>
<protein>
    <submittedName>
        <fullName evidence="1">Uncharacterized protein</fullName>
    </submittedName>
</protein>
<dbReference type="AlphaFoldDB" id="A0A927MRQ0"/>
<evidence type="ECO:0000313" key="1">
    <source>
        <dbReference type="EMBL" id="MBE1605646.1"/>
    </source>
</evidence>
<sequence length="35" mass="4074">MTRRAVLNRLLAKLLRDVAAMFDGHVVRPARWSRP</sequence>
<proteinExistence type="predicted"/>
<organism evidence="1 2">
    <name type="scientific">Actinopolymorpha pittospori</name>
    <dbReference type="NCBI Taxonomy" id="648752"/>
    <lineage>
        <taxon>Bacteria</taxon>
        <taxon>Bacillati</taxon>
        <taxon>Actinomycetota</taxon>
        <taxon>Actinomycetes</taxon>
        <taxon>Propionibacteriales</taxon>
        <taxon>Actinopolymorphaceae</taxon>
        <taxon>Actinopolymorpha</taxon>
    </lineage>
</organism>
<reference evidence="1" key="1">
    <citation type="submission" date="2020-10" db="EMBL/GenBank/DDBJ databases">
        <title>Sequencing the genomes of 1000 actinobacteria strains.</title>
        <authorList>
            <person name="Klenk H.-P."/>
        </authorList>
    </citation>
    <scope>NUCLEOTIDE SEQUENCE</scope>
    <source>
        <strain evidence="1">DSM 45354</strain>
    </source>
</reference>
<comment type="caution">
    <text evidence="1">The sequence shown here is derived from an EMBL/GenBank/DDBJ whole genome shotgun (WGS) entry which is preliminary data.</text>
</comment>
<evidence type="ECO:0000313" key="2">
    <source>
        <dbReference type="Proteomes" id="UP000638648"/>
    </source>
</evidence>
<keyword evidence="2" id="KW-1185">Reference proteome</keyword>